<gene>
    <name evidence="2" type="ORF">IEQ34_004604</name>
</gene>
<accession>A0AAV7HEF1</accession>
<evidence type="ECO:0000313" key="3">
    <source>
        <dbReference type="Proteomes" id="UP000775213"/>
    </source>
</evidence>
<dbReference type="Proteomes" id="UP000775213">
    <property type="component" value="Unassembled WGS sequence"/>
</dbReference>
<comment type="caution">
    <text evidence="2">The sequence shown here is derived from an EMBL/GenBank/DDBJ whole genome shotgun (WGS) entry which is preliminary data.</text>
</comment>
<proteinExistence type="predicted"/>
<feature type="region of interest" description="Disordered" evidence="1">
    <location>
        <begin position="180"/>
        <end position="212"/>
    </location>
</feature>
<dbReference type="AlphaFoldDB" id="A0AAV7HEF1"/>
<evidence type="ECO:0000313" key="2">
    <source>
        <dbReference type="EMBL" id="KAH0467366.1"/>
    </source>
</evidence>
<name>A0AAV7HEF1_DENCH</name>
<feature type="region of interest" description="Disordered" evidence="1">
    <location>
        <begin position="122"/>
        <end position="141"/>
    </location>
</feature>
<feature type="region of interest" description="Disordered" evidence="1">
    <location>
        <begin position="1"/>
        <end position="24"/>
    </location>
</feature>
<dbReference type="EMBL" id="JAGFBR010000005">
    <property type="protein sequence ID" value="KAH0467366.1"/>
    <property type="molecule type" value="Genomic_DNA"/>
</dbReference>
<sequence>MGTPFISGKRNRTKSPITRDQPEKKKKVAAFISQSMERKTCAIRKVKIMFPLIEHHKPAVLVSRGNISLGIKPQRGPHDHVETDQYDNTYSRVCLQAVRGLQLRHQNVVLIATCLPLIRRTPNPSPLVGAPKEDKSKPSPIPLIRDRQALSSSLDFAKPVSSPVQKTKTPCLASLWVRTIQEETPTSPPPVRKNPRSLSLARSQEPPGEDQKSDLLSVFLWLV</sequence>
<keyword evidence="3" id="KW-1185">Reference proteome</keyword>
<organism evidence="2 3">
    <name type="scientific">Dendrobium chrysotoxum</name>
    <name type="common">Orchid</name>
    <dbReference type="NCBI Taxonomy" id="161865"/>
    <lineage>
        <taxon>Eukaryota</taxon>
        <taxon>Viridiplantae</taxon>
        <taxon>Streptophyta</taxon>
        <taxon>Embryophyta</taxon>
        <taxon>Tracheophyta</taxon>
        <taxon>Spermatophyta</taxon>
        <taxon>Magnoliopsida</taxon>
        <taxon>Liliopsida</taxon>
        <taxon>Asparagales</taxon>
        <taxon>Orchidaceae</taxon>
        <taxon>Epidendroideae</taxon>
        <taxon>Malaxideae</taxon>
        <taxon>Dendrobiinae</taxon>
        <taxon>Dendrobium</taxon>
    </lineage>
</organism>
<reference evidence="2 3" key="1">
    <citation type="journal article" date="2021" name="Hortic Res">
        <title>Chromosome-scale assembly of the Dendrobium chrysotoxum genome enhances the understanding of orchid evolution.</title>
        <authorList>
            <person name="Zhang Y."/>
            <person name="Zhang G.Q."/>
            <person name="Zhang D."/>
            <person name="Liu X.D."/>
            <person name="Xu X.Y."/>
            <person name="Sun W.H."/>
            <person name="Yu X."/>
            <person name="Zhu X."/>
            <person name="Wang Z.W."/>
            <person name="Zhao X."/>
            <person name="Zhong W.Y."/>
            <person name="Chen H."/>
            <person name="Yin W.L."/>
            <person name="Huang T."/>
            <person name="Niu S.C."/>
            <person name="Liu Z.J."/>
        </authorList>
    </citation>
    <scope>NUCLEOTIDE SEQUENCE [LARGE SCALE GENOMIC DNA]</scope>
    <source>
        <strain evidence="2">Lindl</strain>
    </source>
</reference>
<protein>
    <submittedName>
        <fullName evidence="2">Uncharacterized protein</fullName>
    </submittedName>
</protein>
<evidence type="ECO:0000256" key="1">
    <source>
        <dbReference type="SAM" id="MobiDB-lite"/>
    </source>
</evidence>